<proteinExistence type="predicted"/>
<dbReference type="PANTHER" id="PTHR45588">
    <property type="entry name" value="TPR DOMAIN-CONTAINING PROTEIN"/>
    <property type="match status" value="1"/>
</dbReference>
<gene>
    <name evidence="1" type="ORF">QTN47_13435</name>
</gene>
<dbReference type="InterPro" id="IPR011990">
    <property type="entry name" value="TPR-like_helical_dom_sf"/>
</dbReference>
<dbReference type="Gene3D" id="1.25.40.10">
    <property type="entry name" value="Tetratricopeptide repeat domain"/>
    <property type="match status" value="1"/>
</dbReference>
<dbReference type="PANTHER" id="PTHR45588:SF1">
    <property type="entry name" value="WW DOMAIN-CONTAINING PROTEIN"/>
    <property type="match status" value="1"/>
</dbReference>
<dbReference type="InterPro" id="IPR019734">
    <property type="entry name" value="TPR_rpt"/>
</dbReference>
<accession>A0ABV3ZG51</accession>
<evidence type="ECO:0008006" key="3">
    <source>
        <dbReference type="Google" id="ProtNLM"/>
    </source>
</evidence>
<dbReference type="RefSeq" id="WP_369329919.1">
    <property type="nucleotide sequence ID" value="NZ_JAULBC010000004.1"/>
</dbReference>
<reference evidence="1 2" key="1">
    <citation type="submission" date="2023-07" db="EMBL/GenBank/DDBJ databases">
        <authorList>
            <person name="Lian W.-H."/>
        </authorList>
    </citation>
    <scope>NUCLEOTIDE SEQUENCE [LARGE SCALE GENOMIC DNA]</scope>
    <source>
        <strain evidence="1 2">SYSU DXS3180</strain>
    </source>
</reference>
<organism evidence="1 2">
    <name type="scientific">Danxiaibacter flavus</name>
    <dbReference type="NCBI Taxonomy" id="3049108"/>
    <lineage>
        <taxon>Bacteria</taxon>
        <taxon>Pseudomonadati</taxon>
        <taxon>Bacteroidota</taxon>
        <taxon>Chitinophagia</taxon>
        <taxon>Chitinophagales</taxon>
        <taxon>Chitinophagaceae</taxon>
        <taxon>Danxiaibacter</taxon>
    </lineage>
</organism>
<dbReference type="EMBL" id="JAULBC010000004">
    <property type="protein sequence ID" value="MEX6688510.1"/>
    <property type="molecule type" value="Genomic_DNA"/>
</dbReference>
<dbReference type="SMART" id="SM00028">
    <property type="entry name" value="TPR"/>
    <property type="match status" value="4"/>
</dbReference>
<evidence type="ECO:0000313" key="2">
    <source>
        <dbReference type="Proteomes" id="UP001560573"/>
    </source>
</evidence>
<evidence type="ECO:0000313" key="1">
    <source>
        <dbReference type="EMBL" id="MEX6688510.1"/>
    </source>
</evidence>
<name>A0ABV3ZG51_9BACT</name>
<dbReference type="Proteomes" id="UP001560573">
    <property type="component" value="Unassembled WGS sequence"/>
</dbReference>
<dbReference type="SUPFAM" id="SSF48452">
    <property type="entry name" value="TPR-like"/>
    <property type="match status" value="1"/>
</dbReference>
<sequence>MKKYPFYLAFTFFVPVLFISGVSNDAGLRNLKHENIVGCGPDSYDDLDVPAGAKNITVMPGWGDYSYRISTKNDSAQFYFNQGLTLYYSYHWKEAVLSFKESARFDSSSAMSYWGQALALGPGYNFTYTYSMRKPVPEALREMNAHAANASEKEKELIAAMNVRYDINDSADSRRMELNKVYAQQMRKIALAHPDDVDLKTLYIDAVMLIHAWDFWHNDGTPKEWTPEVVAMCEEVLKSNKMHPGALHYYIHLTEASRHPEVGLANADVLKDLLPGVAHMVHMSSHEYERNGLYAKGVDVNEKADQNLMLYDSLVKGLSPVPHSLHYFAVQTYCALSGGMYKKGMPIAFRCRGSVTPVYENTYNQYLFMLPDIARVRLGKWQDIINDKVTPDSKWPYALVLFYFAKGMAYAHTGELTIAENYLEQLQQKAQDSILSKRNIPFNRPVDIARIPEHILEATIHFMKKEYDPAVTSLQKAISAEESLIYVEPKDWMMPARQYLGAFLLKMDKPADAEKVYREDLVWNPGNGWSLLGLAQSLSAQNKSKEAEQLKPLYMRSFSEADEVPPGSVY</sequence>
<keyword evidence="2" id="KW-1185">Reference proteome</keyword>
<comment type="caution">
    <text evidence="1">The sequence shown here is derived from an EMBL/GenBank/DDBJ whole genome shotgun (WGS) entry which is preliminary data.</text>
</comment>
<protein>
    <recommendedName>
        <fullName evidence="3">Tetratricopeptide repeat protein</fullName>
    </recommendedName>
</protein>